<dbReference type="OrthoDB" id="2549110at2759"/>
<accession>A0A1K0H8V2</accession>
<reference evidence="4" key="2">
    <citation type="submission" date="2016-04" db="EMBL/GenBank/DDBJ databases">
        <authorList>
            <person name="Guldener U."/>
            <person name="Guldener U."/>
        </authorList>
    </citation>
    <scope>NUCLEOTIDE SEQUENCE [LARGE SCALE GENOMIC DNA]</scope>
    <source>
        <strain evidence="4">UB2112</strain>
    </source>
</reference>
<evidence type="ECO:0000256" key="1">
    <source>
        <dbReference type="SAM" id="MobiDB-lite"/>
    </source>
</evidence>
<feature type="region of interest" description="Disordered" evidence="1">
    <location>
        <begin position="211"/>
        <end position="235"/>
    </location>
</feature>
<sequence>MMSESLNQTCSTAAAGCAGGEGRTLRRRRSAASAALLSRPSMLTLGELVPSFETCVLIYASTGHEEAAPELIYALFEPNFLIDGTGRTVRKLDRSSWERLRSHVEDLRIVALASGYTDEPSTPTSPTSATIARRKPECVFDLSMPTDDASQRSISRIYLQPSSYAATPARSRDELFEIEIHGPADAATAEQRRICLPTQVRAVMQDAEQLVSAQPSPTMPTSAPSQMGNQAERMNSNRGAEFDLACSRIFDLLQGPSASS</sequence>
<gene>
    <name evidence="3" type="ORF">UBRO2_05481</name>
    <name evidence="2" type="ORF">UBRO_03471</name>
</gene>
<name>A0A1K0H8V2_9BASI</name>
<reference evidence="3" key="3">
    <citation type="submission" date="2018-08" db="EMBL/GenBank/DDBJ databases">
        <authorList>
            <person name="Guldener U."/>
        </authorList>
    </citation>
    <scope>NUCLEOTIDE SEQUENCE</scope>
    <source>
        <strain evidence="3">UB2</strain>
    </source>
</reference>
<organism evidence="2 4">
    <name type="scientific">Ustilago bromivora</name>
    <dbReference type="NCBI Taxonomy" id="307758"/>
    <lineage>
        <taxon>Eukaryota</taxon>
        <taxon>Fungi</taxon>
        <taxon>Dikarya</taxon>
        <taxon>Basidiomycota</taxon>
        <taxon>Ustilaginomycotina</taxon>
        <taxon>Ustilaginomycetes</taxon>
        <taxon>Ustilaginales</taxon>
        <taxon>Ustilaginaceae</taxon>
        <taxon>Ustilago</taxon>
    </lineage>
</organism>
<evidence type="ECO:0000313" key="4">
    <source>
        <dbReference type="Proteomes" id="UP000179920"/>
    </source>
</evidence>
<dbReference type="EMBL" id="ULHB01000172">
    <property type="protein sequence ID" value="SYW84381.1"/>
    <property type="molecule type" value="Genomic_DNA"/>
</dbReference>
<reference evidence="2" key="1">
    <citation type="submission" date="2016-04" db="EMBL/GenBank/DDBJ databases">
        <authorList>
            <person name="Evans L.H."/>
            <person name="Alamgir A."/>
            <person name="Owens N."/>
            <person name="Weber N.D."/>
            <person name="Virtaneva K."/>
            <person name="Barbian K."/>
            <person name="Babar A."/>
            <person name="Rosenke K."/>
        </authorList>
    </citation>
    <scope>NUCLEOTIDE SEQUENCE</scope>
    <source>
        <strain evidence="2">UB2112</strain>
    </source>
</reference>
<dbReference type="EMBL" id="LT558125">
    <property type="protein sequence ID" value="SAM82930.1"/>
    <property type="molecule type" value="Genomic_DNA"/>
</dbReference>
<evidence type="ECO:0000313" key="5">
    <source>
        <dbReference type="Proteomes" id="UP000658997"/>
    </source>
</evidence>
<keyword evidence="5" id="KW-1185">Reference proteome</keyword>
<dbReference type="AlphaFoldDB" id="A0A1K0H8V2"/>
<evidence type="ECO:0000313" key="2">
    <source>
        <dbReference type="EMBL" id="SAM82930.1"/>
    </source>
</evidence>
<protein>
    <submittedName>
        <fullName evidence="2">Uncharacterized protein</fullName>
    </submittedName>
</protein>
<dbReference type="Proteomes" id="UP000179920">
    <property type="component" value="Chromosome IX"/>
</dbReference>
<proteinExistence type="predicted"/>
<evidence type="ECO:0000313" key="3">
    <source>
        <dbReference type="EMBL" id="SYW84381.1"/>
    </source>
</evidence>
<dbReference type="Proteomes" id="UP000658997">
    <property type="component" value="Unassembled WGS sequence"/>
</dbReference>